<organism evidence="2 3">
    <name type="scientific">Lactobacillus colini</name>
    <dbReference type="NCBI Taxonomy" id="1819254"/>
    <lineage>
        <taxon>Bacteria</taxon>
        <taxon>Bacillati</taxon>
        <taxon>Bacillota</taxon>
        <taxon>Bacilli</taxon>
        <taxon>Lactobacillales</taxon>
        <taxon>Lactobacillaceae</taxon>
        <taxon>Lactobacillus</taxon>
    </lineage>
</organism>
<dbReference type="InterPro" id="IPR009061">
    <property type="entry name" value="DNA-bd_dom_put_sf"/>
</dbReference>
<keyword evidence="3" id="KW-1185">Reference proteome</keyword>
<dbReference type="EMBL" id="JAGGLU010000012">
    <property type="protein sequence ID" value="MBP2058629.1"/>
    <property type="molecule type" value="Genomic_DNA"/>
</dbReference>
<name>A0ABS4MG12_9LACO</name>
<feature type="domain" description="Helix-turn-helix" evidence="1">
    <location>
        <begin position="36"/>
        <end position="85"/>
    </location>
</feature>
<protein>
    <submittedName>
        <fullName evidence="2">Excisionase family DNA binding protein</fullName>
    </submittedName>
</protein>
<evidence type="ECO:0000313" key="2">
    <source>
        <dbReference type="EMBL" id="MBP2058629.1"/>
    </source>
</evidence>
<reference evidence="2 3" key="1">
    <citation type="submission" date="2021-03" db="EMBL/GenBank/DDBJ databases">
        <title>Genomic Encyclopedia of Type Strains, Phase IV (KMG-IV): sequencing the most valuable type-strain genomes for metagenomic binning, comparative biology and taxonomic classification.</title>
        <authorList>
            <person name="Goeker M."/>
        </authorList>
    </citation>
    <scope>NUCLEOTIDE SEQUENCE [LARGE SCALE GENOMIC DNA]</scope>
    <source>
        <strain evidence="2 3">DSM 101872</strain>
    </source>
</reference>
<comment type="caution">
    <text evidence="2">The sequence shown here is derived from an EMBL/GenBank/DDBJ whole genome shotgun (WGS) entry which is preliminary data.</text>
</comment>
<gene>
    <name evidence="2" type="ORF">J2Z60_001817</name>
</gene>
<accession>A0ABS4MG12</accession>
<dbReference type="Pfam" id="PF12728">
    <property type="entry name" value="HTH_17"/>
    <property type="match status" value="1"/>
</dbReference>
<dbReference type="Proteomes" id="UP001519292">
    <property type="component" value="Unassembled WGS sequence"/>
</dbReference>
<evidence type="ECO:0000259" key="1">
    <source>
        <dbReference type="Pfam" id="PF12728"/>
    </source>
</evidence>
<proteinExistence type="predicted"/>
<dbReference type="InterPro" id="IPR041657">
    <property type="entry name" value="HTH_17"/>
</dbReference>
<sequence length="96" mass="11194">MTAAEQAGDLIQEAFKLIYQDAEERAPAMKNPMYGWYNATNAAKYIGVNRSTFYKWRKKYDIPFAMVDGVIRYGQKDLDKFMEDHKHVIKKSNHKG</sequence>
<dbReference type="SUPFAM" id="SSF46955">
    <property type="entry name" value="Putative DNA-binding domain"/>
    <property type="match status" value="1"/>
</dbReference>
<evidence type="ECO:0000313" key="3">
    <source>
        <dbReference type="Proteomes" id="UP001519292"/>
    </source>
</evidence>
<dbReference type="RefSeq" id="WP_209687360.1">
    <property type="nucleotide sequence ID" value="NZ_JAGGLU010000012.1"/>
</dbReference>